<dbReference type="Proteomes" id="UP001054889">
    <property type="component" value="Unassembled WGS sequence"/>
</dbReference>
<evidence type="ECO:0000313" key="2">
    <source>
        <dbReference type="EMBL" id="GJM87281.1"/>
    </source>
</evidence>
<dbReference type="AlphaFoldDB" id="A0AAV5BMV1"/>
<protein>
    <submittedName>
        <fullName evidence="2">Uncharacterized protein</fullName>
    </submittedName>
</protein>
<organism evidence="2 3">
    <name type="scientific">Eleusine coracana subsp. coracana</name>
    <dbReference type="NCBI Taxonomy" id="191504"/>
    <lineage>
        <taxon>Eukaryota</taxon>
        <taxon>Viridiplantae</taxon>
        <taxon>Streptophyta</taxon>
        <taxon>Embryophyta</taxon>
        <taxon>Tracheophyta</taxon>
        <taxon>Spermatophyta</taxon>
        <taxon>Magnoliopsida</taxon>
        <taxon>Liliopsida</taxon>
        <taxon>Poales</taxon>
        <taxon>Poaceae</taxon>
        <taxon>PACMAD clade</taxon>
        <taxon>Chloridoideae</taxon>
        <taxon>Cynodonteae</taxon>
        <taxon>Eleusininae</taxon>
        <taxon>Eleusine</taxon>
    </lineage>
</organism>
<sequence length="79" mass="9078">MSGPDFRSLRPHPSNKEQIQNHSLRWLRRLSFPAPSALAATSCRRYYNPFVLLLLWANAPKIPKHSAPSQYPLHSPVRC</sequence>
<accession>A0AAV5BMV1</accession>
<reference evidence="2" key="2">
    <citation type="submission" date="2021-12" db="EMBL/GenBank/DDBJ databases">
        <title>Resequencing data analysis of finger millet.</title>
        <authorList>
            <person name="Hatakeyama M."/>
            <person name="Aluri S."/>
            <person name="Balachadran M.T."/>
            <person name="Sivarajan S.R."/>
            <person name="Poveda L."/>
            <person name="Shimizu-Inatsugi R."/>
            <person name="Schlapbach R."/>
            <person name="Sreeman S.M."/>
            <person name="Shimizu K.K."/>
        </authorList>
    </citation>
    <scope>NUCLEOTIDE SEQUENCE</scope>
</reference>
<gene>
    <name evidence="2" type="primary">ga03221</name>
    <name evidence="2" type="ORF">PR202_ga03221</name>
</gene>
<evidence type="ECO:0000256" key="1">
    <source>
        <dbReference type="SAM" id="MobiDB-lite"/>
    </source>
</evidence>
<reference evidence="2" key="1">
    <citation type="journal article" date="2018" name="DNA Res.">
        <title>Multiple hybrid de novo genome assembly of finger millet, an orphan allotetraploid crop.</title>
        <authorList>
            <person name="Hatakeyama M."/>
            <person name="Aluri S."/>
            <person name="Balachadran M.T."/>
            <person name="Sivarajan S.R."/>
            <person name="Patrignani A."/>
            <person name="Gruter S."/>
            <person name="Poveda L."/>
            <person name="Shimizu-Inatsugi R."/>
            <person name="Baeten J."/>
            <person name="Francoijs K.J."/>
            <person name="Nataraja K.N."/>
            <person name="Reddy Y.A.N."/>
            <person name="Phadnis S."/>
            <person name="Ravikumar R.L."/>
            <person name="Schlapbach R."/>
            <person name="Sreeman S.M."/>
            <person name="Shimizu K.K."/>
        </authorList>
    </citation>
    <scope>NUCLEOTIDE SEQUENCE</scope>
</reference>
<feature type="region of interest" description="Disordered" evidence="1">
    <location>
        <begin position="1"/>
        <end position="20"/>
    </location>
</feature>
<dbReference type="EMBL" id="BQKI01000001">
    <property type="protein sequence ID" value="GJM87281.1"/>
    <property type="molecule type" value="Genomic_DNA"/>
</dbReference>
<evidence type="ECO:0000313" key="3">
    <source>
        <dbReference type="Proteomes" id="UP001054889"/>
    </source>
</evidence>
<comment type="caution">
    <text evidence="2">The sequence shown here is derived from an EMBL/GenBank/DDBJ whole genome shotgun (WGS) entry which is preliminary data.</text>
</comment>
<name>A0AAV5BMV1_ELECO</name>
<proteinExistence type="predicted"/>
<keyword evidence="3" id="KW-1185">Reference proteome</keyword>